<proteinExistence type="predicted"/>
<dbReference type="PROSITE" id="PS51352">
    <property type="entry name" value="THIOREDOXIN_2"/>
    <property type="match status" value="1"/>
</dbReference>
<reference evidence="8 9" key="1">
    <citation type="submission" date="2017-06" db="EMBL/GenBank/DDBJ databases">
        <title>Genome sequence of Bacillus sonorensis strain SRCM101395.</title>
        <authorList>
            <person name="Cho S.H."/>
        </authorList>
    </citation>
    <scope>NUCLEOTIDE SEQUENCE [LARGE SCALE GENOMIC DNA]</scope>
    <source>
        <strain evidence="8 9">SRCM101395</strain>
    </source>
</reference>
<keyword evidence="2" id="KW-0201">Cytochrome c-type biogenesis</keyword>
<evidence type="ECO:0000256" key="1">
    <source>
        <dbReference type="ARBA" id="ARBA00004196"/>
    </source>
</evidence>
<keyword evidence="9" id="KW-1185">Reference proteome</keyword>
<keyword evidence="6" id="KW-0812">Transmembrane</keyword>
<keyword evidence="6" id="KW-1133">Transmembrane helix</keyword>
<dbReference type="NCBIfam" id="NF002854">
    <property type="entry name" value="PRK03147.1"/>
    <property type="match status" value="1"/>
</dbReference>
<evidence type="ECO:0000313" key="8">
    <source>
        <dbReference type="EMBL" id="ASB89138.1"/>
    </source>
</evidence>
<protein>
    <submittedName>
        <fullName evidence="8">Thiol-disulfide oxidoreductase ResA</fullName>
    </submittedName>
</protein>
<dbReference type="InterPro" id="IPR000866">
    <property type="entry name" value="AhpC/TSA"/>
</dbReference>
<comment type="subcellular location">
    <subcellularLocation>
        <location evidence="1">Cell envelope</location>
    </subcellularLocation>
</comment>
<dbReference type="PROSITE" id="PS00194">
    <property type="entry name" value="THIOREDOXIN_1"/>
    <property type="match status" value="1"/>
</dbReference>
<evidence type="ECO:0000313" key="9">
    <source>
        <dbReference type="Proteomes" id="UP000196877"/>
    </source>
</evidence>
<feature type="transmembrane region" description="Helical" evidence="6">
    <location>
        <begin position="7"/>
        <end position="26"/>
    </location>
</feature>
<evidence type="ECO:0000256" key="5">
    <source>
        <dbReference type="ARBA" id="ARBA00023284"/>
    </source>
</evidence>
<evidence type="ECO:0000259" key="7">
    <source>
        <dbReference type="PROSITE" id="PS51352"/>
    </source>
</evidence>
<dbReference type="PANTHER" id="PTHR42852:SF6">
    <property type="entry name" value="THIOL:DISULFIDE INTERCHANGE PROTEIN DSBE"/>
    <property type="match status" value="1"/>
</dbReference>
<feature type="domain" description="Thioredoxin" evidence="7">
    <location>
        <begin position="39"/>
        <end position="177"/>
    </location>
</feature>
<evidence type="ECO:0000256" key="2">
    <source>
        <dbReference type="ARBA" id="ARBA00022748"/>
    </source>
</evidence>
<evidence type="ECO:0000256" key="3">
    <source>
        <dbReference type="ARBA" id="ARBA00022968"/>
    </source>
</evidence>
<evidence type="ECO:0000256" key="4">
    <source>
        <dbReference type="ARBA" id="ARBA00023157"/>
    </source>
</evidence>
<name>A0ABN5AEM4_9BACI</name>
<sequence length="180" mass="20882">MKRQKRCLFRMIIFIVLCSAAGFALYQQFAMNDDRGKSTELHQPAPNFTLPRVNGGEIELKHFKGKAVVVNFWGSWCEPCKREMPAIQKAYERYKGDDFEIIGVNVQESDVAVRSFLDRYGLTFPVAMDKRAEVFRSWELLNLPTTFFIHSDGTVERAYEGEMSTRQLNQWIVELLQDKS</sequence>
<keyword evidence="4" id="KW-1015">Disulfide bond</keyword>
<dbReference type="SUPFAM" id="SSF52833">
    <property type="entry name" value="Thioredoxin-like"/>
    <property type="match status" value="1"/>
</dbReference>
<dbReference type="InterPro" id="IPR050553">
    <property type="entry name" value="Thioredoxin_ResA/DsbE_sf"/>
</dbReference>
<dbReference type="Pfam" id="PF00578">
    <property type="entry name" value="AhpC-TSA"/>
    <property type="match status" value="1"/>
</dbReference>
<dbReference type="InterPro" id="IPR013766">
    <property type="entry name" value="Thioredoxin_domain"/>
</dbReference>
<dbReference type="GeneID" id="92853416"/>
<dbReference type="Gene3D" id="3.40.30.10">
    <property type="entry name" value="Glutaredoxin"/>
    <property type="match status" value="1"/>
</dbReference>
<keyword evidence="3" id="KW-0735">Signal-anchor</keyword>
<keyword evidence="5" id="KW-0676">Redox-active center</keyword>
<dbReference type="RefSeq" id="WP_006637012.1">
    <property type="nucleotide sequence ID" value="NZ_BORD01000006.1"/>
</dbReference>
<dbReference type="InterPro" id="IPR017937">
    <property type="entry name" value="Thioredoxin_CS"/>
</dbReference>
<dbReference type="InterPro" id="IPR036249">
    <property type="entry name" value="Thioredoxin-like_sf"/>
</dbReference>
<dbReference type="EMBL" id="CP021920">
    <property type="protein sequence ID" value="ASB89138.1"/>
    <property type="molecule type" value="Genomic_DNA"/>
</dbReference>
<keyword evidence="6" id="KW-0472">Membrane</keyword>
<dbReference type="PANTHER" id="PTHR42852">
    <property type="entry name" value="THIOL:DISULFIDE INTERCHANGE PROTEIN DSBE"/>
    <property type="match status" value="1"/>
</dbReference>
<gene>
    <name evidence="8" type="ORF">S101395_02631</name>
</gene>
<dbReference type="CDD" id="cd02966">
    <property type="entry name" value="TlpA_like_family"/>
    <property type="match status" value="1"/>
</dbReference>
<organism evidence="8 9">
    <name type="scientific">Bacillus sonorensis</name>
    <dbReference type="NCBI Taxonomy" id="119858"/>
    <lineage>
        <taxon>Bacteria</taxon>
        <taxon>Bacillati</taxon>
        <taxon>Bacillota</taxon>
        <taxon>Bacilli</taxon>
        <taxon>Bacillales</taxon>
        <taxon>Bacillaceae</taxon>
        <taxon>Bacillus</taxon>
    </lineage>
</organism>
<accession>A0ABN5AEM4</accession>
<evidence type="ECO:0000256" key="6">
    <source>
        <dbReference type="SAM" id="Phobius"/>
    </source>
</evidence>
<dbReference type="Proteomes" id="UP000196877">
    <property type="component" value="Chromosome"/>
</dbReference>